<dbReference type="AlphaFoldDB" id="F0WLD8"/>
<gene>
    <name evidence="2" type="primary">AlNc14C143G7326</name>
    <name evidence="2" type="ORF">ALNC14_082440</name>
</gene>
<feature type="region of interest" description="Disordered" evidence="1">
    <location>
        <begin position="142"/>
        <end position="173"/>
    </location>
</feature>
<sequence>MFTLFRNVLTTILGQEWLFALSEQRKSIPSDVDDTSFIFSYWWPEYQQWQEKAAVVEEKHETLNWKDVRARKAPELVKASVDYSSNASTCEYSDEEENCHPDKSLGADVKTPSIVDSSKVEEDIGEREMKLMNERARQIKRLGVKSKSKRGSRKAFSKSQYQGPSATRQEGDSDRQIVELVGPLCLVNTTNALWNWSVQSGFETDLFPPSIDFAMTSICMEKLENEALFDALIDQVLLA</sequence>
<organism evidence="2">
    <name type="scientific">Albugo laibachii Nc14</name>
    <dbReference type="NCBI Taxonomy" id="890382"/>
    <lineage>
        <taxon>Eukaryota</taxon>
        <taxon>Sar</taxon>
        <taxon>Stramenopiles</taxon>
        <taxon>Oomycota</taxon>
        <taxon>Peronosporomycetes</taxon>
        <taxon>Albuginales</taxon>
        <taxon>Albuginaceae</taxon>
        <taxon>Albugo</taxon>
    </lineage>
</organism>
<reference evidence="2" key="2">
    <citation type="submission" date="2011-02" db="EMBL/GenBank/DDBJ databases">
        <authorList>
            <person name="MacLean D."/>
        </authorList>
    </citation>
    <scope>NUCLEOTIDE SEQUENCE</scope>
</reference>
<dbReference type="EMBL" id="FR824188">
    <property type="protein sequence ID" value="CCA22101.1"/>
    <property type="molecule type" value="Genomic_DNA"/>
</dbReference>
<protein>
    <submittedName>
        <fullName evidence="2">AlNc14C143G7326 protein</fullName>
    </submittedName>
</protein>
<dbReference type="HOGENOM" id="CLU_1162898_0_0_1"/>
<evidence type="ECO:0000256" key="1">
    <source>
        <dbReference type="SAM" id="MobiDB-lite"/>
    </source>
</evidence>
<proteinExistence type="predicted"/>
<name>F0WLD8_9STRA</name>
<evidence type="ECO:0000313" key="2">
    <source>
        <dbReference type="EMBL" id="CCA22101.1"/>
    </source>
</evidence>
<feature type="compositionally biased region" description="Basic residues" evidence="1">
    <location>
        <begin position="142"/>
        <end position="156"/>
    </location>
</feature>
<reference evidence="2" key="1">
    <citation type="journal article" date="2011" name="PLoS Biol.">
        <title>Gene gain and loss during evolution of obligate parasitism in the white rust pathogen of Arabidopsis thaliana.</title>
        <authorList>
            <person name="Kemen E."/>
            <person name="Gardiner A."/>
            <person name="Schultz-Larsen T."/>
            <person name="Kemen A.C."/>
            <person name="Balmuth A.L."/>
            <person name="Robert-Seilaniantz A."/>
            <person name="Bailey K."/>
            <person name="Holub E."/>
            <person name="Studholme D.J."/>
            <person name="Maclean D."/>
            <person name="Jones J.D."/>
        </authorList>
    </citation>
    <scope>NUCLEOTIDE SEQUENCE</scope>
</reference>
<accession>F0WLD8</accession>
<feature type="region of interest" description="Disordered" evidence="1">
    <location>
        <begin position="91"/>
        <end position="122"/>
    </location>
</feature>